<name>A0A1Y2E2N0_9FUNG</name>
<evidence type="ECO:0000256" key="5">
    <source>
        <dbReference type="ARBA" id="ARBA00023242"/>
    </source>
</evidence>
<gene>
    <name evidence="9" type="ORF">LY90DRAFT_667966</name>
</gene>
<comment type="subcellular location">
    <subcellularLocation>
        <location evidence="1">Nucleus</location>
    </subcellularLocation>
</comment>
<keyword evidence="5" id="KW-0539">Nucleus</keyword>
<evidence type="ECO:0000256" key="4">
    <source>
        <dbReference type="ARBA" id="ARBA00023163"/>
    </source>
</evidence>
<dbReference type="GO" id="GO:0000124">
    <property type="term" value="C:SAGA complex"/>
    <property type="evidence" value="ECO:0007669"/>
    <property type="project" value="InterPro"/>
</dbReference>
<feature type="region of interest" description="Disordered" evidence="7">
    <location>
        <begin position="99"/>
        <end position="140"/>
    </location>
</feature>
<feature type="compositionally biased region" description="Acidic residues" evidence="7">
    <location>
        <begin position="101"/>
        <end position="116"/>
    </location>
</feature>
<evidence type="ECO:0000313" key="9">
    <source>
        <dbReference type="EMBL" id="ORY65707.1"/>
    </source>
</evidence>
<organism evidence="9 10">
    <name type="scientific">Neocallimastix californiae</name>
    <dbReference type="NCBI Taxonomy" id="1754190"/>
    <lineage>
        <taxon>Eukaryota</taxon>
        <taxon>Fungi</taxon>
        <taxon>Fungi incertae sedis</taxon>
        <taxon>Chytridiomycota</taxon>
        <taxon>Chytridiomycota incertae sedis</taxon>
        <taxon>Neocallimastigomycetes</taxon>
        <taxon>Neocallimastigales</taxon>
        <taxon>Neocallimastigaceae</taxon>
        <taxon>Neocallimastix</taxon>
    </lineage>
</organism>
<keyword evidence="3 6" id="KW-0103">Bromodomain</keyword>
<sequence length="1018" mass="118898">MLNSYELVKSLEKRSIWQEYMTNNECRILKEALRTNDSFNKFMNQKEATMTSKYLAMLHTQQMLSEQLLSNLYKDIPKCPIDKEPNPTLQMMKSLFKPPVLEDDDDNYDFDEDEETKVEQKEDNKNKDDKKEEDNENERDVVLDDMYYTLEYDEEVEDEFNNKKLNDEKEKEEKPKIELPIRNYLDLPNAKYLSAYIDKHMSSKESYALKTLIADLKPISKSKWYNEDRIGQDVLYDNCERVLNDLKNYVEHSGPFINKVNKRDAPNYYEIIEKPMDLSLMTRKMKGLQYNSKEEFSNDLDLIWSNCLAYNTDPKSPFRTHAIKMRARAASLIKSVPDITIKIKGDSDSEDDASHLGKEDVQTKSNIKDKPGSSDDLNNKNTNQNDINNDKEEKELYEKGEDIKTKKWKEESLELRANKFIEMENEFKKPFNERKPIIRSPIDMQNYYNDEKEVIKKLKNYFKSNKENSTLKIENNLQTNKSNDNINNIPSTSKSNPKKSFYPEYSYFSSSIPEISQIPYDIGTKIIPSNEFNIEEMKEIPLLHEYDEMRQEKDGDSLISIMCRNIIELRTIQTLFYKIQAKQIGNEIPPSENVPTLFEDIERKFIPESLPPLVMNEKTGRILLKKYISQIFAHTGFDNTQKEALEIAIDVLIQYIHNIGHSLKLYIDHFSKDTDFLTILEKVLAINQCNPKNLYFYMKNSIQKFGTKLVDIRKKLDYTYTDLCSPQRNSSMYDEDGFMDDDDAFISGNFGEDIGIDFFGFKQMGIDVSNIPADLWRRKADHPVRSKIRQARRHALFSQPSQPTTTTYQPAPKFKPITDLNTQVIGLLKPYYQKKIIENDMVEDENKPSRVRSKIMRNKAALKKKRDEEDNRRHKEKEQIKKELKLKEKKEEKEKAAIKKNVKTEKNNKVPEMNKESETENSQVVMASGSTSLNSTPKGTFISATSAASVKVEEETSSSQLPTIKKEDDEDKEGKIEKSIKIENMDKSDKNNKKRKREDKQETDESVSDTKKVKSEPQ</sequence>
<dbReference type="Pfam" id="PF00439">
    <property type="entry name" value="Bromodomain"/>
    <property type="match status" value="1"/>
</dbReference>
<evidence type="ECO:0000256" key="2">
    <source>
        <dbReference type="ARBA" id="ARBA00023015"/>
    </source>
</evidence>
<dbReference type="InterPro" id="IPR036427">
    <property type="entry name" value="Bromodomain-like_sf"/>
</dbReference>
<keyword evidence="2" id="KW-0805">Transcription regulation</keyword>
<dbReference type="OrthoDB" id="21449at2759"/>
<comment type="caution">
    <text evidence="9">The sequence shown here is derived from an EMBL/GenBank/DDBJ whole genome shotgun (WGS) entry which is preliminary data.</text>
</comment>
<dbReference type="PANTHER" id="PTHR47343">
    <property type="entry name" value="TRANSCRIPTIONAL ACTIVATOR SPT7"/>
    <property type="match status" value="1"/>
</dbReference>
<dbReference type="InterPro" id="IPR037782">
    <property type="entry name" value="Spt7"/>
</dbReference>
<dbReference type="SUPFAM" id="SSF47370">
    <property type="entry name" value="Bromodomain"/>
    <property type="match status" value="1"/>
</dbReference>
<reference evidence="9 10" key="1">
    <citation type="submission" date="2016-08" db="EMBL/GenBank/DDBJ databases">
        <title>A Parts List for Fungal Cellulosomes Revealed by Comparative Genomics.</title>
        <authorList>
            <consortium name="DOE Joint Genome Institute"/>
            <person name="Haitjema C.H."/>
            <person name="Gilmore S.P."/>
            <person name="Henske J.K."/>
            <person name="Solomon K.V."/>
            <person name="De Groot R."/>
            <person name="Kuo A."/>
            <person name="Mondo S.J."/>
            <person name="Salamov A.A."/>
            <person name="Labutti K."/>
            <person name="Zhao Z."/>
            <person name="Chiniquy J."/>
            <person name="Barry K."/>
            <person name="Brewer H.M."/>
            <person name="Purvine S.O."/>
            <person name="Wright A.T."/>
            <person name="Boxma B."/>
            <person name="Van Alen T."/>
            <person name="Hackstein J.H."/>
            <person name="Baker S.E."/>
            <person name="Grigoriev I.V."/>
            <person name="O'Malley M.A."/>
        </authorList>
    </citation>
    <scope>NUCLEOTIDE SEQUENCE [LARGE SCALE GENOMIC DNA]</scope>
    <source>
        <strain evidence="9 10">G1</strain>
    </source>
</reference>
<dbReference type="InterPro" id="IPR018359">
    <property type="entry name" value="Bromodomain_CS"/>
</dbReference>
<dbReference type="GO" id="GO:0046695">
    <property type="term" value="C:SLIK (SAGA-like) complex"/>
    <property type="evidence" value="ECO:0007669"/>
    <property type="project" value="InterPro"/>
</dbReference>
<dbReference type="GO" id="GO:0006325">
    <property type="term" value="P:chromatin organization"/>
    <property type="evidence" value="ECO:0007669"/>
    <property type="project" value="UniProtKB-ARBA"/>
</dbReference>
<proteinExistence type="predicted"/>
<feature type="region of interest" description="Disordered" evidence="7">
    <location>
        <begin position="844"/>
        <end position="1018"/>
    </location>
</feature>
<feature type="compositionally biased region" description="Basic and acidic residues" evidence="7">
    <location>
        <begin position="117"/>
        <end position="140"/>
    </location>
</feature>
<dbReference type="Gene3D" id="1.20.920.10">
    <property type="entry name" value="Bromodomain-like"/>
    <property type="match status" value="1"/>
</dbReference>
<feature type="domain" description="Bromo" evidence="8">
    <location>
        <begin position="248"/>
        <end position="318"/>
    </location>
</feature>
<feature type="compositionally biased region" description="Polar residues" evidence="7">
    <location>
        <begin position="920"/>
        <end position="948"/>
    </location>
</feature>
<dbReference type="Proteomes" id="UP000193920">
    <property type="component" value="Unassembled WGS sequence"/>
</dbReference>
<evidence type="ECO:0000256" key="3">
    <source>
        <dbReference type="ARBA" id="ARBA00023117"/>
    </source>
</evidence>
<feature type="region of interest" description="Disordered" evidence="7">
    <location>
        <begin position="475"/>
        <end position="496"/>
    </location>
</feature>
<dbReference type="PRINTS" id="PR00503">
    <property type="entry name" value="BROMODOMAIN"/>
</dbReference>
<keyword evidence="10" id="KW-1185">Reference proteome</keyword>
<evidence type="ECO:0000256" key="1">
    <source>
        <dbReference type="ARBA" id="ARBA00004123"/>
    </source>
</evidence>
<keyword evidence="4" id="KW-0804">Transcription</keyword>
<feature type="compositionally biased region" description="Polar residues" evidence="7">
    <location>
        <begin position="475"/>
        <end position="495"/>
    </location>
</feature>
<feature type="compositionally biased region" description="Basic and acidic residues" evidence="7">
    <location>
        <begin position="964"/>
        <end position="991"/>
    </location>
</feature>
<dbReference type="PROSITE" id="PS00633">
    <property type="entry name" value="BROMODOMAIN_1"/>
    <property type="match status" value="1"/>
</dbReference>
<protein>
    <recommendedName>
        <fullName evidence="8">Bromo domain-containing protein</fullName>
    </recommendedName>
</protein>
<evidence type="ECO:0000256" key="7">
    <source>
        <dbReference type="SAM" id="MobiDB-lite"/>
    </source>
</evidence>
<feature type="compositionally biased region" description="Low complexity" evidence="7">
    <location>
        <begin position="375"/>
        <end position="387"/>
    </location>
</feature>
<dbReference type="InterPro" id="IPR001487">
    <property type="entry name" value="Bromodomain"/>
</dbReference>
<dbReference type="GO" id="GO:0006357">
    <property type="term" value="P:regulation of transcription by RNA polymerase II"/>
    <property type="evidence" value="ECO:0007669"/>
    <property type="project" value="TreeGrafter"/>
</dbReference>
<feature type="compositionally biased region" description="Basic and acidic residues" evidence="7">
    <location>
        <begin position="343"/>
        <end position="373"/>
    </location>
</feature>
<dbReference type="InterPro" id="IPR009072">
    <property type="entry name" value="Histone-fold"/>
</dbReference>
<dbReference type="GO" id="GO:0046982">
    <property type="term" value="F:protein heterodimerization activity"/>
    <property type="evidence" value="ECO:0007669"/>
    <property type="project" value="InterPro"/>
</dbReference>
<dbReference type="InterPro" id="IPR006565">
    <property type="entry name" value="BTP"/>
</dbReference>
<evidence type="ECO:0000256" key="6">
    <source>
        <dbReference type="PROSITE-ProRule" id="PRU00035"/>
    </source>
</evidence>
<accession>A0A1Y2E2N0</accession>
<dbReference type="GO" id="GO:0005634">
    <property type="term" value="C:nucleus"/>
    <property type="evidence" value="ECO:0007669"/>
    <property type="project" value="UniProtKB-SubCell"/>
</dbReference>
<dbReference type="Pfam" id="PF07524">
    <property type="entry name" value="Bromo_TP"/>
    <property type="match status" value="1"/>
</dbReference>
<feature type="region of interest" description="Disordered" evidence="7">
    <location>
        <begin position="343"/>
        <end position="394"/>
    </location>
</feature>
<dbReference type="STRING" id="1754190.A0A1Y2E2N0"/>
<dbReference type="PANTHER" id="PTHR47343:SF1">
    <property type="entry name" value="TRANSCRIPTIONAL ACTIVATOR SPT7"/>
    <property type="match status" value="1"/>
</dbReference>
<feature type="compositionally biased region" description="Basic residues" evidence="7">
    <location>
        <begin position="849"/>
        <end position="864"/>
    </location>
</feature>
<dbReference type="AlphaFoldDB" id="A0A1Y2E2N0"/>
<evidence type="ECO:0000259" key="8">
    <source>
        <dbReference type="PROSITE" id="PS50014"/>
    </source>
</evidence>
<dbReference type="EMBL" id="MCOG01000051">
    <property type="protein sequence ID" value="ORY65707.1"/>
    <property type="molecule type" value="Genomic_DNA"/>
</dbReference>
<dbReference type="PROSITE" id="PS50014">
    <property type="entry name" value="BROMODOMAIN_2"/>
    <property type="match status" value="1"/>
</dbReference>
<dbReference type="SMART" id="SM00297">
    <property type="entry name" value="BROMO"/>
    <property type="match status" value="1"/>
</dbReference>
<evidence type="ECO:0000313" key="10">
    <source>
        <dbReference type="Proteomes" id="UP000193920"/>
    </source>
</evidence>
<dbReference type="GO" id="GO:0005198">
    <property type="term" value="F:structural molecule activity"/>
    <property type="evidence" value="ECO:0007669"/>
    <property type="project" value="TreeGrafter"/>
</dbReference>
<dbReference type="Gene3D" id="1.10.20.10">
    <property type="entry name" value="Histone, subunit A"/>
    <property type="match status" value="1"/>
</dbReference>
<feature type="compositionally biased region" description="Basic and acidic residues" evidence="7">
    <location>
        <begin position="865"/>
        <end position="918"/>
    </location>
</feature>
<feature type="compositionally biased region" description="Basic and acidic residues" evidence="7">
    <location>
        <begin position="1008"/>
        <end position="1018"/>
    </location>
</feature>